<dbReference type="AlphaFoldDB" id="A0A427Y079"/>
<evidence type="ECO:0000256" key="3">
    <source>
        <dbReference type="ARBA" id="ARBA00022723"/>
    </source>
</evidence>
<dbReference type="PANTHER" id="PTHR22770">
    <property type="entry name" value="UBIQUITIN CONJUGATING ENZYME 7 INTERACTING PROTEIN-RELATED"/>
    <property type="match status" value="1"/>
</dbReference>
<dbReference type="InterPro" id="IPR047545">
    <property type="entry name" value="BRcat_RBR_RNF216"/>
</dbReference>
<keyword evidence="11" id="KW-1185">Reference proteome</keyword>
<evidence type="ECO:0000259" key="9">
    <source>
        <dbReference type="PROSITE" id="PS51873"/>
    </source>
</evidence>
<evidence type="ECO:0000313" key="10">
    <source>
        <dbReference type="EMBL" id="RSH84453.1"/>
    </source>
</evidence>
<feature type="region of interest" description="Disordered" evidence="8">
    <location>
        <begin position="309"/>
        <end position="334"/>
    </location>
</feature>
<dbReference type="SUPFAM" id="SSF57850">
    <property type="entry name" value="RING/U-box"/>
    <property type="match status" value="3"/>
</dbReference>
<gene>
    <name evidence="10" type="ORF">EHS24_005974</name>
</gene>
<dbReference type="RefSeq" id="XP_028477901.1">
    <property type="nucleotide sequence ID" value="XM_028621449.1"/>
</dbReference>
<proteinExistence type="predicted"/>
<feature type="region of interest" description="Disordered" evidence="8">
    <location>
        <begin position="1"/>
        <end position="112"/>
    </location>
</feature>
<feature type="region of interest" description="Disordered" evidence="8">
    <location>
        <begin position="234"/>
        <end position="260"/>
    </location>
</feature>
<keyword evidence="7" id="KW-0862">Zinc</keyword>
<dbReference type="PROSITE" id="PS51873">
    <property type="entry name" value="TRIAD"/>
    <property type="match status" value="1"/>
</dbReference>
<keyword evidence="4" id="KW-0677">Repeat</keyword>
<dbReference type="GO" id="GO:0008270">
    <property type="term" value="F:zinc ion binding"/>
    <property type="evidence" value="ECO:0007669"/>
    <property type="project" value="UniProtKB-KW"/>
</dbReference>
<dbReference type="InterPro" id="IPR002867">
    <property type="entry name" value="IBR_dom"/>
</dbReference>
<reference evidence="10 11" key="1">
    <citation type="submission" date="2018-11" db="EMBL/GenBank/DDBJ databases">
        <title>Genome sequence of Apiotrichum porosum DSM 27194.</title>
        <authorList>
            <person name="Aliyu H."/>
            <person name="Gorte O."/>
            <person name="Ochsenreither K."/>
        </authorList>
    </citation>
    <scope>NUCLEOTIDE SEQUENCE [LARGE SCALE GENOMIC DNA]</scope>
    <source>
        <strain evidence="10 11">DSM 27194</strain>
    </source>
</reference>
<dbReference type="EMBL" id="RSCE01000003">
    <property type="protein sequence ID" value="RSH84453.1"/>
    <property type="molecule type" value="Genomic_DNA"/>
</dbReference>
<dbReference type="GeneID" id="39590517"/>
<feature type="compositionally biased region" description="Pro residues" evidence="8">
    <location>
        <begin position="1093"/>
        <end position="1110"/>
    </location>
</feature>
<keyword evidence="6" id="KW-0833">Ubl conjugation pathway</keyword>
<evidence type="ECO:0000256" key="5">
    <source>
        <dbReference type="ARBA" id="ARBA00022771"/>
    </source>
</evidence>
<feature type="compositionally biased region" description="Pro residues" evidence="8">
    <location>
        <begin position="1051"/>
        <end position="1067"/>
    </location>
</feature>
<dbReference type="Pfam" id="PF26200">
    <property type="entry name" value="Rcat_RNF216"/>
    <property type="match status" value="1"/>
</dbReference>
<evidence type="ECO:0000256" key="7">
    <source>
        <dbReference type="ARBA" id="ARBA00022833"/>
    </source>
</evidence>
<dbReference type="Gene3D" id="1.20.120.1750">
    <property type="match status" value="1"/>
</dbReference>
<dbReference type="CDD" id="cd20339">
    <property type="entry name" value="BRcat_RBR_RNF216"/>
    <property type="match status" value="1"/>
</dbReference>
<evidence type="ECO:0000313" key="11">
    <source>
        <dbReference type="Proteomes" id="UP000279236"/>
    </source>
</evidence>
<feature type="compositionally biased region" description="Low complexity" evidence="8">
    <location>
        <begin position="873"/>
        <end position="911"/>
    </location>
</feature>
<dbReference type="CDD" id="cd16630">
    <property type="entry name" value="RING-HC_RBR_RNF216"/>
    <property type="match status" value="1"/>
</dbReference>
<protein>
    <recommendedName>
        <fullName evidence="9">RING-type domain-containing protein</fullName>
    </recommendedName>
</protein>
<keyword evidence="3" id="KW-0479">Metal-binding</keyword>
<feature type="compositionally biased region" description="Basic and acidic residues" evidence="8">
    <location>
        <begin position="970"/>
        <end position="999"/>
    </location>
</feature>
<feature type="compositionally biased region" description="Basic and acidic residues" evidence="8">
    <location>
        <begin position="912"/>
        <end position="923"/>
    </location>
</feature>
<comment type="pathway">
    <text evidence="1">Protein modification; protein ubiquitination.</text>
</comment>
<keyword evidence="2" id="KW-0808">Transferase</keyword>
<keyword evidence="5" id="KW-0863">Zinc-finger</keyword>
<feature type="region of interest" description="Disordered" evidence="8">
    <location>
        <begin position="946"/>
        <end position="1071"/>
    </location>
</feature>
<dbReference type="InterPro" id="IPR013083">
    <property type="entry name" value="Znf_RING/FYVE/PHD"/>
</dbReference>
<dbReference type="PANTHER" id="PTHR22770:SF47">
    <property type="entry name" value="E3 UBIQUITIN-PROTEIN LIGASE RNF216"/>
    <property type="match status" value="1"/>
</dbReference>
<dbReference type="STRING" id="105984.A0A427Y079"/>
<feature type="compositionally biased region" description="Basic and acidic residues" evidence="8">
    <location>
        <begin position="310"/>
        <end position="321"/>
    </location>
</feature>
<evidence type="ECO:0000256" key="1">
    <source>
        <dbReference type="ARBA" id="ARBA00004906"/>
    </source>
</evidence>
<dbReference type="InterPro" id="IPR047544">
    <property type="entry name" value="RING-HC_RBR_RNF216"/>
</dbReference>
<organism evidence="10 11">
    <name type="scientific">Apiotrichum porosum</name>
    <dbReference type="NCBI Taxonomy" id="105984"/>
    <lineage>
        <taxon>Eukaryota</taxon>
        <taxon>Fungi</taxon>
        <taxon>Dikarya</taxon>
        <taxon>Basidiomycota</taxon>
        <taxon>Agaricomycotina</taxon>
        <taxon>Tremellomycetes</taxon>
        <taxon>Trichosporonales</taxon>
        <taxon>Trichosporonaceae</taxon>
        <taxon>Apiotrichum</taxon>
    </lineage>
</organism>
<dbReference type="InterPro" id="IPR047546">
    <property type="entry name" value="Rcat_RBR_RNF216"/>
</dbReference>
<name>A0A427Y079_9TREE</name>
<accession>A0A427Y079</accession>
<dbReference type="InterPro" id="IPR051628">
    <property type="entry name" value="LUBAC_E3_Ligases"/>
</dbReference>
<evidence type="ECO:0000256" key="6">
    <source>
        <dbReference type="ARBA" id="ARBA00022786"/>
    </source>
</evidence>
<sequence>MTQQRNAHASGSRARRGAVDDDQRPQAGPSTRASSSAAAAARRVVNTNGGADTGSDDDIQFLDEAPTYMRNRTTYKAPIVVDSDSDDDNTDNPFLVGKRKRAQEDDGDEYDEYDDDSIILIGSDIVDLPPSPRTRLRLANKNAHAGPSVRRVIFADDGDDEVKPADAGVPSTPPLPEAHYLVPLVLAIIPDICPDWVRANIEAAMAEIKDNSNVPGQDAVDRVLNAAFEMDDYPKAGVQDTPAEPKEAGDYTDPNYRSGDRRGVGYTSNSWAMLKAIFPVIPVAHIREVFYGDGGERLVPTYHILHRHHTSADKPYRELRKGRSAKGKSPAEAEDDMLEEAAAYAHDNAGAMEARRERLFLKTIMEKAAEKEQAEMTAVQAKAQEETDRARRRENAIADGSAMECGCCFDNEAPADMAACPEGHLFCHDCLATHAETKLGDQQTIIACMSMDGCLEVFTDTTLGSVLSDKTMSLYHRLRQLKDLEMAEIDGLESCPFCPFAIVIENPDEKLFHCLNDACKKVTCRNCKRPSHIPKRCDEMDADDKLDRRHAIEEAMSNALMRKCPNCSKPYIKETGCNKMTCQYCRTISCYICQKAIPEGYAHFDQLPGARAPRQADKCRLWDHNEQDMDAERIRQARDDAARRVMDDAANDGVQLNEEDIRVDAPGPVARQAPAAHMAHAGMPGVLQRLAEAGERLVQGGYGLLPDLQPWIQQQAQVLADGGALAFPPPLFPPPLVAVQPAPFVAPFLAAPPALFAPPAPAFPGAAVPEVRQGVGRVRARAPVPADLGPAQVARIQAAQRIAGIRAAHNQAAHDRAAQAAHNQAAREQAAQAAREQAVRHQAAREQAAQAVRDQAARAQAVQAAREQAAQAAHEQAVQAAREQAARNQAAREQAVQAAREHNQAAQAARDQAARDQAVRDQAARAAQDQAVRAARDQAVRDVVSAAGPSAANADQVARRVAPNQVNMVNHEEHIRRRREARRELKQQKNDERAQRVATRDATAQARIQANVDQRLRDRRAAAARLAMPGRQLRSHGVRGDNPAEAQPAAQAPPPPPPDVPPPPPPVVGHAEAPLVPLVRFGPRVNVDILPQNLPPRPQPLPPRAQPLPPRPHHLPPRPQLPIPSWLNRGHHG</sequence>
<feature type="region of interest" description="Disordered" evidence="8">
    <location>
        <begin position="873"/>
        <end position="925"/>
    </location>
</feature>
<dbReference type="OrthoDB" id="10009520at2759"/>
<evidence type="ECO:0000256" key="8">
    <source>
        <dbReference type="SAM" id="MobiDB-lite"/>
    </source>
</evidence>
<feature type="domain" description="RING-type" evidence="9">
    <location>
        <begin position="401"/>
        <end position="615"/>
    </location>
</feature>
<feature type="compositionally biased region" description="Low complexity" evidence="8">
    <location>
        <begin position="32"/>
        <end position="43"/>
    </location>
</feature>
<feature type="region of interest" description="Disordered" evidence="8">
    <location>
        <begin position="1088"/>
        <end position="1133"/>
    </location>
</feature>
<dbReference type="InterPro" id="IPR044066">
    <property type="entry name" value="TRIAD_supradom"/>
</dbReference>
<evidence type="ECO:0000256" key="2">
    <source>
        <dbReference type="ARBA" id="ARBA00022679"/>
    </source>
</evidence>
<dbReference type="SMART" id="SM00647">
    <property type="entry name" value="IBR"/>
    <property type="match status" value="2"/>
</dbReference>
<dbReference type="CDD" id="cd20353">
    <property type="entry name" value="Rcat_RBR_RNF216"/>
    <property type="match status" value="1"/>
</dbReference>
<dbReference type="Proteomes" id="UP000279236">
    <property type="component" value="Unassembled WGS sequence"/>
</dbReference>
<dbReference type="GO" id="GO:0016740">
    <property type="term" value="F:transferase activity"/>
    <property type="evidence" value="ECO:0007669"/>
    <property type="project" value="UniProtKB-KW"/>
</dbReference>
<evidence type="ECO:0000256" key="4">
    <source>
        <dbReference type="ARBA" id="ARBA00022737"/>
    </source>
</evidence>
<dbReference type="Gene3D" id="3.30.40.10">
    <property type="entry name" value="Zinc/RING finger domain, C3HC4 (zinc finger)"/>
    <property type="match status" value="1"/>
</dbReference>
<comment type="caution">
    <text evidence="10">The sequence shown here is derived from an EMBL/GenBank/DDBJ whole genome shotgun (WGS) entry which is preliminary data.</text>
</comment>